<organism evidence="1 2">
    <name type="scientific">Persea americana</name>
    <name type="common">Avocado</name>
    <dbReference type="NCBI Taxonomy" id="3435"/>
    <lineage>
        <taxon>Eukaryota</taxon>
        <taxon>Viridiplantae</taxon>
        <taxon>Streptophyta</taxon>
        <taxon>Embryophyta</taxon>
        <taxon>Tracheophyta</taxon>
        <taxon>Spermatophyta</taxon>
        <taxon>Magnoliopsida</taxon>
        <taxon>Magnoliidae</taxon>
        <taxon>Laurales</taxon>
        <taxon>Lauraceae</taxon>
        <taxon>Persea</taxon>
    </lineage>
</organism>
<evidence type="ECO:0000313" key="1">
    <source>
        <dbReference type="EMBL" id="KAJ8633096.1"/>
    </source>
</evidence>
<accession>A0ACC2LIP7</accession>
<keyword evidence="2" id="KW-1185">Reference proteome</keyword>
<reference evidence="1 2" key="1">
    <citation type="journal article" date="2022" name="Hortic Res">
        <title>A haplotype resolved chromosomal level avocado genome allows analysis of novel avocado genes.</title>
        <authorList>
            <person name="Nath O."/>
            <person name="Fletcher S.J."/>
            <person name="Hayward A."/>
            <person name="Shaw L.M."/>
            <person name="Masouleh A.K."/>
            <person name="Furtado A."/>
            <person name="Henry R.J."/>
            <person name="Mitter N."/>
        </authorList>
    </citation>
    <scope>NUCLEOTIDE SEQUENCE [LARGE SCALE GENOMIC DNA]</scope>
    <source>
        <strain evidence="2">cv. Hass</strain>
    </source>
</reference>
<name>A0ACC2LIP7_PERAE</name>
<dbReference type="EMBL" id="CM056816">
    <property type="protein sequence ID" value="KAJ8633096.1"/>
    <property type="molecule type" value="Genomic_DNA"/>
</dbReference>
<comment type="caution">
    <text evidence="1">The sequence shown here is derived from an EMBL/GenBank/DDBJ whole genome shotgun (WGS) entry which is preliminary data.</text>
</comment>
<proteinExistence type="predicted"/>
<gene>
    <name evidence="1" type="ORF">MRB53_026432</name>
</gene>
<dbReference type="Proteomes" id="UP001234297">
    <property type="component" value="Chromosome 8"/>
</dbReference>
<protein>
    <submittedName>
        <fullName evidence="1">Uncharacterized protein</fullName>
    </submittedName>
</protein>
<sequence>MVFRRRRLPVAIAASQLVTYIPLPEERTWEKSSTCSSDGKLEKVMEDEEGLVQFLMQSKEIYQTNQHRDPSLFSAPS</sequence>
<evidence type="ECO:0000313" key="2">
    <source>
        <dbReference type="Proteomes" id="UP001234297"/>
    </source>
</evidence>